<accession>A0AAV9PMV6</accession>
<name>A0AAV9PMV6_9PEZI</name>
<protein>
    <recommendedName>
        <fullName evidence="3">F-box domain-containing protein</fullName>
    </recommendedName>
</protein>
<evidence type="ECO:0008006" key="3">
    <source>
        <dbReference type="Google" id="ProtNLM"/>
    </source>
</evidence>
<dbReference type="GeneID" id="89921732"/>
<evidence type="ECO:0000313" key="2">
    <source>
        <dbReference type="Proteomes" id="UP001337655"/>
    </source>
</evidence>
<gene>
    <name evidence="1" type="ORF">LTR77_000381</name>
</gene>
<comment type="caution">
    <text evidence="1">The sequence shown here is derived from an EMBL/GenBank/DDBJ whole genome shotgun (WGS) entry which is preliminary data.</text>
</comment>
<proteinExistence type="predicted"/>
<dbReference type="RefSeq" id="XP_064663882.1">
    <property type="nucleotide sequence ID" value="XM_064797648.1"/>
</dbReference>
<evidence type="ECO:0000313" key="1">
    <source>
        <dbReference type="EMBL" id="KAK5175244.1"/>
    </source>
</evidence>
<reference evidence="1 2" key="1">
    <citation type="submission" date="2023-08" db="EMBL/GenBank/DDBJ databases">
        <title>Black Yeasts Isolated from many extreme environments.</title>
        <authorList>
            <person name="Coleine C."/>
            <person name="Stajich J.E."/>
            <person name="Selbmann L."/>
        </authorList>
    </citation>
    <scope>NUCLEOTIDE SEQUENCE [LARGE SCALE GENOMIC DNA]</scope>
    <source>
        <strain evidence="1 2">CCFEE 5935</strain>
    </source>
</reference>
<organism evidence="1 2">
    <name type="scientific">Saxophila tyrrhenica</name>
    <dbReference type="NCBI Taxonomy" id="1690608"/>
    <lineage>
        <taxon>Eukaryota</taxon>
        <taxon>Fungi</taxon>
        <taxon>Dikarya</taxon>
        <taxon>Ascomycota</taxon>
        <taxon>Pezizomycotina</taxon>
        <taxon>Dothideomycetes</taxon>
        <taxon>Dothideomycetidae</taxon>
        <taxon>Mycosphaerellales</taxon>
        <taxon>Extremaceae</taxon>
        <taxon>Saxophila</taxon>
    </lineage>
</organism>
<sequence length="399" mass="45753">MALLTDLPVEILELILEEVGGRNLRRNVDNLLLCRRWYDVAISVFHSGLEISSIRIHGCDVERLKDQQKSYKQRLLMHKNAREVNVRLLGYWWDDKTKQVFERPVWPQTLRWQDQIDLPDLLNEPPEAVINNRRHPLSEWHRTSLAPAIEKLSEDLRRCETLDSLSFEALIDWDDPWSPKYPFLSSSLAGRLIGSLPVAQRLKRLTLDLASGLDYDETDCAHVCEDVARILHLVECVRLRLALICPCIFELPKTVEKEDIRLKSLVLKLNQPYPNVTRNRISRACTPVVEWPGFGGGLHDGVTSAARGYIRALCEAHTAGGHGEAEQWNGSPQHIRSKGLEMFRISNAPAHASRLVVLDCIEMRYLHLGADAHPDEDRGWPHWFEEEEITSETLSYGYP</sequence>
<dbReference type="EMBL" id="JAVRRT010000001">
    <property type="protein sequence ID" value="KAK5175244.1"/>
    <property type="molecule type" value="Genomic_DNA"/>
</dbReference>
<dbReference type="AlphaFoldDB" id="A0AAV9PMV6"/>
<dbReference type="Proteomes" id="UP001337655">
    <property type="component" value="Unassembled WGS sequence"/>
</dbReference>
<keyword evidence="2" id="KW-1185">Reference proteome</keyword>